<reference evidence="1 2" key="1">
    <citation type="submission" date="2020-02" db="EMBL/GenBank/DDBJ databases">
        <title>Tigecycline-resistant Acinetobacter species from pigs and migratory birds.</title>
        <authorList>
            <person name="Chen C."/>
            <person name="Sun J."/>
            <person name="Liao X.-P."/>
            <person name="Liu Y.-H."/>
        </authorList>
    </citation>
    <scope>NUCLEOTIDE SEQUENCE [LARGE SCALE GENOMIC DNA]</scope>
    <source>
        <strain evidence="1 2">YH12207_T</strain>
    </source>
</reference>
<accession>A0A7S7AHH0</accession>
<evidence type="ECO:0000313" key="1">
    <source>
        <dbReference type="EMBL" id="QOW45964.1"/>
    </source>
</evidence>
<dbReference type="InterPro" id="IPR037883">
    <property type="entry name" value="Knr4/Smi1-like_sf"/>
</dbReference>
<dbReference type="EMBL" id="CP048659">
    <property type="protein sequence ID" value="QOW45964.1"/>
    <property type="molecule type" value="Genomic_DNA"/>
</dbReference>
<dbReference type="Gene3D" id="3.40.1580.10">
    <property type="entry name" value="SMI1/KNR4-like"/>
    <property type="match status" value="1"/>
</dbReference>
<evidence type="ECO:0000313" key="2">
    <source>
        <dbReference type="Proteomes" id="UP000593966"/>
    </source>
</evidence>
<dbReference type="Proteomes" id="UP000593966">
    <property type="component" value="Chromosome"/>
</dbReference>
<gene>
    <name evidence="1" type="ORF">G0028_08665</name>
</gene>
<dbReference type="AlphaFoldDB" id="A0A7S7AHH0"/>
<evidence type="ECO:0008006" key="3">
    <source>
        <dbReference type="Google" id="ProtNLM"/>
    </source>
</evidence>
<keyword evidence="2" id="KW-1185">Reference proteome</keyword>
<sequence>MNSILLNQIQNIESYWKFPISDTYQQILLEHIQECPMFEVEYFDEYEQEEIYICFYNCFDLIERNQTYQIQNFEANFLMVGQQGNLGYFISQHQHDLTLYQLDLGSLGSLPMQVLITDFRALFNI</sequence>
<proteinExistence type="predicted"/>
<organism evidence="1 2">
    <name type="scientific">Acinetobacter piscicola</name>
    <dbReference type="NCBI Taxonomy" id="2006115"/>
    <lineage>
        <taxon>Bacteria</taxon>
        <taxon>Pseudomonadati</taxon>
        <taxon>Pseudomonadota</taxon>
        <taxon>Gammaproteobacteria</taxon>
        <taxon>Moraxellales</taxon>
        <taxon>Moraxellaceae</taxon>
        <taxon>Acinetobacter</taxon>
    </lineage>
</organism>
<protein>
    <recommendedName>
        <fullName evidence="3">SMI1/KNR4 family protein</fullName>
    </recommendedName>
</protein>
<dbReference type="RefSeq" id="WP_180045438.1">
    <property type="nucleotide sequence ID" value="NZ_CP048659.1"/>
</dbReference>
<name>A0A7S7AHH0_9GAMM</name>